<feature type="coiled-coil region" evidence="1">
    <location>
        <begin position="69"/>
        <end position="121"/>
    </location>
</feature>
<evidence type="ECO:0000313" key="4">
    <source>
        <dbReference type="Proteomes" id="UP000030689"/>
    </source>
</evidence>
<proteinExistence type="predicted"/>
<sequence>MKRSSLHHENTFERERERDFFSNILVSCPRKKYPQDLDMGGCTSKQERRSMRSVKETSTEKSRERRIMRREMDEREKLLFDQLREAEREWRKERKKLREEVKRLRKKVEEREEAKATTTEEREYWKWVIEEMCVERAVRDEAVEKWKQLYLAIKNELDHLIIHTTSSSGEAIMQRTLEEEEEEAYKTMEELRDEVRVKEGTIETLKEKIALMDRQKYEKEREIDILRQSLRILGSKKNKKKGASFASLNLLILKTKCVECT</sequence>
<dbReference type="Gramene" id="ESQ37207">
    <property type="protein sequence ID" value="ESQ37207"/>
    <property type="gene ID" value="EUTSA_v10002645mg"/>
</dbReference>
<dbReference type="eggNOG" id="ENOG502RZJI">
    <property type="taxonomic scope" value="Eukaryota"/>
</dbReference>
<name>V4L4J0_EUTSA</name>
<dbReference type="OMA" id="IMCIREN"/>
<accession>V4L4J0</accession>
<feature type="coiled-coil region" evidence="1">
    <location>
        <begin position="174"/>
        <end position="222"/>
    </location>
</feature>
<keyword evidence="1" id="KW-0175">Coiled coil</keyword>
<feature type="compositionally biased region" description="Basic and acidic residues" evidence="2">
    <location>
        <begin position="45"/>
        <end position="68"/>
    </location>
</feature>
<organism evidence="3 4">
    <name type="scientific">Eutrema salsugineum</name>
    <name type="common">Saltwater cress</name>
    <name type="synonym">Sisymbrium salsugineum</name>
    <dbReference type="NCBI Taxonomy" id="72664"/>
    <lineage>
        <taxon>Eukaryota</taxon>
        <taxon>Viridiplantae</taxon>
        <taxon>Streptophyta</taxon>
        <taxon>Embryophyta</taxon>
        <taxon>Tracheophyta</taxon>
        <taxon>Spermatophyta</taxon>
        <taxon>Magnoliopsida</taxon>
        <taxon>eudicotyledons</taxon>
        <taxon>Gunneridae</taxon>
        <taxon>Pentapetalae</taxon>
        <taxon>rosids</taxon>
        <taxon>malvids</taxon>
        <taxon>Brassicales</taxon>
        <taxon>Brassicaceae</taxon>
        <taxon>Eutremeae</taxon>
        <taxon>Eutrema</taxon>
    </lineage>
</organism>
<dbReference type="AlphaFoldDB" id="V4L4J0"/>
<gene>
    <name evidence="3" type="ORF">EUTSA_v10002645mg</name>
</gene>
<dbReference type="OrthoDB" id="1869333at2759"/>
<feature type="region of interest" description="Disordered" evidence="2">
    <location>
        <begin position="32"/>
        <end position="68"/>
    </location>
</feature>
<reference evidence="3 4" key="1">
    <citation type="journal article" date="2013" name="Front. Plant Sci.">
        <title>The Reference Genome of the Halophytic Plant Eutrema salsugineum.</title>
        <authorList>
            <person name="Yang R."/>
            <person name="Jarvis D.E."/>
            <person name="Chen H."/>
            <person name="Beilstein M.A."/>
            <person name="Grimwood J."/>
            <person name="Jenkins J."/>
            <person name="Shu S."/>
            <person name="Prochnik S."/>
            <person name="Xin M."/>
            <person name="Ma C."/>
            <person name="Schmutz J."/>
            <person name="Wing R.A."/>
            <person name="Mitchell-Olds T."/>
            <person name="Schumaker K.S."/>
            <person name="Wang X."/>
        </authorList>
    </citation>
    <scope>NUCLEOTIDE SEQUENCE [LARGE SCALE GENOMIC DNA]</scope>
</reference>
<dbReference type="EMBL" id="KI517609">
    <property type="protein sequence ID" value="ESQ37207.1"/>
    <property type="molecule type" value="Genomic_DNA"/>
</dbReference>
<protein>
    <submittedName>
        <fullName evidence="3">Uncharacterized protein</fullName>
    </submittedName>
</protein>
<dbReference type="KEGG" id="eus:EUTSA_v10002645mg"/>
<evidence type="ECO:0000256" key="2">
    <source>
        <dbReference type="SAM" id="MobiDB-lite"/>
    </source>
</evidence>
<evidence type="ECO:0000256" key="1">
    <source>
        <dbReference type="SAM" id="Coils"/>
    </source>
</evidence>
<dbReference type="Proteomes" id="UP000030689">
    <property type="component" value="Unassembled WGS sequence"/>
</dbReference>
<dbReference type="PANTHER" id="PTHR37226">
    <property type="entry name" value="GOLGIN FAMILY A PROTEIN"/>
    <property type="match status" value="1"/>
</dbReference>
<keyword evidence="4" id="KW-1185">Reference proteome</keyword>
<dbReference type="PANTHER" id="PTHR37226:SF2">
    <property type="entry name" value="TROPONIN T, SKELETAL PROTEIN"/>
    <property type="match status" value="1"/>
</dbReference>
<evidence type="ECO:0000313" key="3">
    <source>
        <dbReference type="EMBL" id="ESQ37207.1"/>
    </source>
</evidence>